<comment type="caution">
    <text evidence="1">The sequence shown here is derived from an EMBL/GenBank/DDBJ whole genome shotgun (WGS) entry which is preliminary data.</text>
</comment>
<name>A0A7X8SQF6_9BACT</name>
<gene>
    <name evidence="1" type="ORF">HGP29_24580</name>
</gene>
<sequence length="210" mass="24097">MKRLLFFISSISLVITSCQLQIETPITKASVSLQATGFKMAKPIKGAIHHNLDNVDSVFIGVQSLQLQINDSIIVLDQHPTCYLDLLNFHFTDTLLWSNETVPYGYLGENILLKLNQNDQNDFVVEADGKHKSLELHDDHFTFRLLTESQLDYGDKYIIKLDMMNSVQMEEISDVSYYLFQGQRGIPASGTARIIKTEDYNEYSRRNRQQ</sequence>
<dbReference type="AlphaFoldDB" id="A0A7X8SQF6"/>
<evidence type="ECO:0008006" key="3">
    <source>
        <dbReference type="Google" id="ProtNLM"/>
    </source>
</evidence>
<keyword evidence="2" id="KW-1185">Reference proteome</keyword>
<accession>A0A7X8SQF6</accession>
<dbReference type="Proteomes" id="UP000585050">
    <property type="component" value="Unassembled WGS sequence"/>
</dbReference>
<evidence type="ECO:0000313" key="2">
    <source>
        <dbReference type="Proteomes" id="UP000585050"/>
    </source>
</evidence>
<reference evidence="1 2" key="1">
    <citation type="submission" date="2020-04" db="EMBL/GenBank/DDBJ databases">
        <title>Flammeovirga sp. SR4, a novel species isolated from seawater.</title>
        <authorList>
            <person name="Wang X."/>
        </authorList>
    </citation>
    <scope>NUCLEOTIDE SEQUENCE [LARGE SCALE GENOMIC DNA]</scope>
    <source>
        <strain evidence="1 2">SR4</strain>
    </source>
</reference>
<evidence type="ECO:0000313" key="1">
    <source>
        <dbReference type="EMBL" id="NLR94403.1"/>
    </source>
</evidence>
<organism evidence="1 2">
    <name type="scientific">Flammeovirga agarivorans</name>
    <dbReference type="NCBI Taxonomy" id="2726742"/>
    <lineage>
        <taxon>Bacteria</taxon>
        <taxon>Pseudomonadati</taxon>
        <taxon>Bacteroidota</taxon>
        <taxon>Cytophagia</taxon>
        <taxon>Cytophagales</taxon>
        <taxon>Flammeovirgaceae</taxon>
        <taxon>Flammeovirga</taxon>
    </lineage>
</organism>
<protein>
    <recommendedName>
        <fullName evidence="3">DUF4382 domain-containing protein</fullName>
    </recommendedName>
</protein>
<dbReference type="PROSITE" id="PS51257">
    <property type="entry name" value="PROKAR_LIPOPROTEIN"/>
    <property type="match status" value="1"/>
</dbReference>
<dbReference type="EMBL" id="JABAIL010000012">
    <property type="protein sequence ID" value="NLR94403.1"/>
    <property type="molecule type" value="Genomic_DNA"/>
</dbReference>
<proteinExistence type="predicted"/>